<dbReference type="EMBL" id="SNRW01001808">
    <property type="protein sequence ID" value="KAA6394941.1"/>
    <property type="molecule type" value="Genomic_DNA"/>
</dbReference>
<dbReference type="InterPro" id="IPR052055">
    <property type="entry name" value="Hepadnavirus_pol/RT"/>
</dbReference>
<name>A0A5J4WJ67_9EUKA</name>
<dbReference type="PANTHER" id="PTHR33050:SF7">
    <property type="entry name" value="RIBONUCLEASE H"/>
    <property type="match status" value="1"/>
</dbReference>
<accession>A0A5J4WJ67</accession>
<gene>
    <name evidence="1" type="ORF">EZS28_009536</name>
</gene>
<protein>
    <submittedName>
        <fullName evidence="1">Putative Transposon Tf2-6 polyprotein</fullName>
    </submittedName>
</protein>
<proteinExistence type="predicted"/>
<dbReference type="AlphaFoldDB" id="A0A5J4WJ67"/>
<dbReference type="CDD" id="cd09275">
    <property type="entry name" value="RNase_HI_RT_DIRS1"/>
    <property type="match status" value="1"/>
</dbReference>
<comment type="caution">
    <text evidence="1">The sequence shown here is derived from an EMBL/GenBank/DDBJ whole genome shotgun (WGS) entry which is preliminary data.</text>
</comment>
<organism evidence="1 2">
    <name type="scientific">Streblomastix strix</name>
    <dbReference type="NCBI Taxonomy" id="222440"/>
    <lineage>
        <taxon>Eukaryota</taxon>
        <taxon>Metamonada</taxon>
        <taxon>Preaxostyla</taxon>
        <taxon>Oxymonadida</taxon>
        <taxon>Streblomastigidae</taxon>
        <taxon>Streblomastix</taxon>
    </lineage>
</organism>
<sequence length="913" mass="105072">MTEQMKNIQKQFPTAIMTQQETIVAKYSHLMSGTDNKQSNSDTITLQTGELFPIQKQMRNNNLTTTLHQILGTNCGCSDYTKWNPSIMGQQIKSLNVVEQNENSLPEMDIRRGTRLDRSDTEGTGGECYTRSEYPTVKMDQSYIPYIQRSDKQIAQDNRLFCSQQATQSLSFYHGRYQNAMTIVVRQKLNNISGHRICIPSRVGKRRTSTLSRFHLQRKILPLLNNVLCHSTHPLGIPQDHEICNEAYKELTTNMFGSVLRRSDLHLLKSTRTNVENKFDNRDTGEFRMEDQLRQINTYTYLTDRIPRLVPGHRKGLTVNHGNKKETNDNNYQQMEKNDAKQENCLTKADRVNKGNWNSRVRLNRQMLKEIYWWKMRIQCNQPIRATIQTPEACLTTDASTQGWGASLLINFTQQEILFHGNWTDKWRLTSSYQRETAAVLIGLRCSQLYLLQNNIRALRIQTDSSTTAYNINRSAAALPLRKLTDRILEESEILHLQVSAVHISGKTNTVVDSISRLASSGDNKIDQGILEEALFQLQMLLSIDLFANKRNRKCRRFVGIKPDAWAENHNGLAISWQGELPFLHPPIPIIPAVLQKAKQEKVQVLIVTHFWPSQPWWPTLIAMTSRQIILGKSQEIFHQRDKMRKQKQHLPPDQMIIFVIGETEEKDFQIDFEAWRRHRQRIGQFEEFWTREGNKQTDLLQILDPEADISNFVAQLKADEATNSNINNCKIAIGLLFKMQGFSEEKVNDQALKQILKQPSSAIRKEHKEEPIYKLVILLKHLQSKAQRLNQLPEMEFMGCVISSIMAFATLRLAEVHRATATPLPDGAWQLHTTIRKTKVLKSAVTFIPISNRDSNTVTSIRKSSITKGIDQGATQQQINRISMHADGAATVQFHYDMNLNDDIRERLAIFE</sequence>
<evidence type="ECO:0000313" key="1">
    <source>
        <dbReference type="EMBL" id="KAA6394941.1"/>
    </source>
</evidence>
<dbReference type="Proteomes" id="UP000324800">
    <property type="component" value="Unassembled WGS sequence"/>
</dbReference>
<evidence type="ECO:0000313" key="2">
    <source>
        <dbReference type="Proteomes" id="UP000324800"/>
    </source>
</evidence>
<dbReference type="PANTHER" id="PTHR33050">
    <property type="entry name" value="REVERSE TRANSCRIPTASE DOMAIN-CONTAINING PROTEIN"/>
    <property type="match status" value="1"/>
</dbReference>
<reference evidence="1 2" key="1">
    <citation type="submission" date="2019-03" db="EMBL/GenBank/DDBJ databases">
        <title>Single cell metagenomics reveals metabolic interactions within the superorganism composed of flagellate Streblomastix strix and complex community of Bacteroidetes bacteria on its surface.</title>
        <authorList>
            <person name="Treitli S.C."/>
            <person name="Kolisko M."/>
            <person name="Husnik F."/>
            <person name="Keeling P."/>
            <person name="Hampl V."/>
        </authorList>
    </citation>
    <scope>NUCLEOTIDE SEQUENCE [LARGE SCALE GENOMIC DNA]</scope>
    <source>
        <strain evidence="1">ST1C</strain>
    </source>
</reference>